<feature type="region of interest" description="Disordered" evidence="1">
    <location>
        <begin position="508"/>
        <end position="575"/>
    </location>
</feature>
<protein>
    <submittedName>
        <fullName evidence="3">Uncharacterized protein</fullName>
    </submittedName>
</protein>
<proteinExistence type="predicted"/>
<evidence type="ECO:0000256" key="2">
    <source>
        <dbReference type="SAM" id="SignalP"/>
    </source>
</evidence>
<dbReference type="AlphaFoldDB" id="A0AA39F595"/>
<keyword evidence="2" id="KW-0732">Signal</keyword>
<evidence type="ECO:0000256" key="1">
    <source>
        <dbReference type="SAM" id="MobiDB-lite"/>
    </source>
</evidence>
<evidence type="ECO:0000313" key="3">
    <source>
        <dbReference type="EMBL" id="KAK0163126.1"/>
    </source>
</evidence>
<feature type="region of interest" description="Disordered" evidence="1">
    <location>
        <begin position="387"/>
        <end position="448"/>
    </location>
</feature>
<feature type="region of interest" description="Disordered" evidence="1">
    <location>
        <begin position="319"/>
        <end position="357"/>
    </location>
</feature>
<dbReference type="Proteomes" id="UP001168972">
    <property type="component" value="Unassembled WGS sequence"/>
</dbReference>
<reference evidence="3" key="2">
    <citation type="submission" date="2023-03" db="EMBL/GenBank/DDBJ databases">
        <authorList>
            <person name="Inwood S.N."/>
            <person name="Skelly J.G."/>
            <person name="Guhlin J."/>
            <person name="Harrop T.W.R."/>
            <person name="Goldson S.G."/>
            <person name="Dearden P.K."/>
        </authorList>
    </citation>
    <scope>NUCLEOTIDE SEQUENCE</scope>
    <source>
        <strain evidence="3">Lincoln</strain>
        <tissue evidence="3">Whole body</tissue>
    </source>
</reference>
<organism evidence="3 4">
    <name type="scientific">Microctonus hyperodae</name>
    <name type="common">Parasitoid wasp</name>
    <dbReference type="NCBI Taxonomy" id="165561"/>
    <lineage>
        <taxon>Eukaryota</taxon>
        <taxon>Metazoa</taxon>
        <taxon>Ecdysozoa</taxon>
        <taxon>Arthropoda</taxon>
        <taxon>Hexapoda</taxon>
        <taxon>Insecta</taxon>
        <taxon>Pterygota</taxon>
        <taxon>Neoptera</taxon>
        <taxon>Endopterygota</taxon>
        <taxon>Hymenoptera</taxon>
        <taxon>Apocrita</taxon>
        <taxon>Ichneumonoidea</taxon>
        <taxon>Braconidae</taxon>
        <taxon>Euphorinae</taxon>
        <taxon>Microctonus</taxon>
    </lineage>
</organism>
<feature type="compositionally biased region" description="Basic and acidic residues" evidence="1">
    <location>
        <begin position="432"/>
        <end position="448"/>
    </location>
</feature>
<reference evidence="3" key="1">
    <citation type="journal article" date="2023" name="bioRxiv">
        <title>Scaffold-level genome assemblies of two parasitoid biocontrol wasps reveal the parthenogenesis mechanism and an associated novel virus.</title>
        <authorList>
            <person name="Inwood S."/>
            <person name="Skelly J."/>
            <person name="Guhlin J."/>
            <person name="Harrop T."/>
            <person name="Goldson S."/>
            <person name="Dearden P."/>
        </authorList>
    </citation>
    <scope>NUCLEOTIDE SEQUENCE</scope>
    <source>
        <strain evidence="3">Lincoln</strain>
        <tissue evidence="3">Whole body</tissue>
    </source>
</reference>
<evidence type="ECO:0000313" key="4">
    <source>
        <dbReference type="Proteomes" id="UP001168972"/>
    </source>
</evidence>
<feature type="compositionally biased region" description="Polar residues" evidence="1">
    <location>
        <begin position="545"/>
        <end position="554"/>
    </location>
</feature>
<feature type="compositionally biased region" description="Acidic residues" evidence="1">
    <location>
        <begin position="333"/>
        <end position="349"/>
    </location>
</feature>
<accession>A0AA39F595</accession>
<comment type="caution">
    <text evidence="3">The sequence shown here is derived from an EMBL/GenBank/DDBJ whole genome shotgun (WGS) entry which is preliminary data.</text>
</comment>
<keyword evidence="4" id="KW-1185">Reference proteome</keyword>
<gene>
    <name evidence="3" type="ORF">PV327_006834</name>
</gene>
<sequence>MSNIWIICGVLLIGTAVGSHVSTIPTINTTDFLKIPSSTESTFKLRRSLDSFDHFDFTPRSRLLVPSSSSFSPRISIVDSPSNNAYKYLDASFTNNFPIQHEGPKLSSISTHSPKFDNSFHSSGASNFPPTLSPMNIRHLVTLGTIEAGDSHSIYPNKFNNGKFTRLNTRPLASNIGSSLTRSPINYSPTYPDIKSIKHNPTFVPASLTNTGNFVPINLEQLQTNREIPERIRTSDIELKPTYPATFNKPNMYLPSIDNYQAVPIHLPAAPYSFPNVGAANNYQLFAAQPQLHFPVNSQQPSYHSQPFERIRTDVEVINKKQPSVPTPKDDDHNDDDDDLGFNESDDGENLNIKQHDAGSVHKTANYDFPNSPLFDSYDAAFGKYSKLSPGIPKNEKLVEKPERYNPNLDEESEKKAHELQSDDPSSQASHENYEYRTENENGPRERLQRDYNDDFKYNDEFANFGNYGKDFNEDFEKSYHRKVPIEEFAHIKEVPDIDESVNNEKIVNHEEKKRGSRHTSITSPTKNEFGYKIPNQNRKKNESTEQTTQALSNNKRRKPEKNSNKTPKQLSTPILNTRTSFNAPINEIKSLAHRKSNPYIHRGGIKIINPPILPTSPSF</sequence>
<name>A0AA39F595_MICHY</name>
<feature type="signal peptide" evidence="2">
    <location>
        <begin position="1"/>
        <end position="18"/>
    </location>
</feature>
<feature type="chain" id="PRO_5041241687" evidence="2">
    <location>
        <begin position="19"/>
        <end position="620"/>
    </location>
</feature>
<dbReference type="EMBL" id="JAQQBR010001833">
    <property type="protein sequence ID" value="KAK0163126.1"/>
    <property type="molecule type" value="Genomic_DNA"/>
</dbReference>
<feature type="compositionally biased region" description="Basic and acidic residues" evidence="1">
    <location>
        <begin position="394"/>
        <end position="404"/>
    </location>
</feature>
<feature type="compositionally biased region" description="Polar residues" evidence="1">
    <location>
        <begin position="565"/>
        <end position="575"/>
    </location>
</feature>